<evidence type="ECO:0000313" key="3">
    <source>
        <dbReference type="Proteomes" id="UP000594630"/>
    </source>
</evidence>
<dbReference type="AlphaFoldDB" id="A0A7S9R707"/>
<dbReference type="Gene3D" id="1.20.5.340">
    <property type="match status" value="1"/>
</dbReference>
<dbReference type="EMBL" id="CP049274">
    <property type="protein sequence ID" value="QPH84836.1"/>
    <property type="molecule type" value="Genomic_DNA"/>
</dbReference>
<dbReference type="Proteomes" id="UP000594630">
    <property type="component" value="Chromosome"/>
</dbReference>
<organism evidence="2 3">
    <name type="scientific">Campylobacter concisus</name>
    <dbReference type="NCBI Taxonomy" id="199"/>
    <lineage>
        <taxon>Bacteria</taxon>
        <taxon>Pseudomonadati</taxon>
        <taxon>Campylobacterota</taxon>
        <taxon>Epsilonproteobacteria</taxon>
        <taxon>Campylobacterales</taxon>
        <taxon>Campylobacteraceae</taxon>
        <taxon>Campylobacter</taxon>
    </lineage>
</organism>
<accession>A0A7S9R707</accession>
<feature type="coiled-coil region" evidence="1">
    <location>
        <begin position="3"/>
        <end position="30"/>
    </location>
</feature>
<name>A0A7S9R707_9BACT</name>
<evidence type="ECO:0000256" key="1">
    <source>
        <dbReference type="SAM" id="Coils"/>
    </source>
</evidence>
<proteinExistence type="predicted"/>
<reference evidence="2 3" key="1">
    <citation type="journal article" date="2018" name="Emerg. Microbes Infect.">
        <title>Genomic analysis of oral Campylobacter concisus strains identified a potential bacterial molecular marker associated with active Crohn's disease.</title>
        <authorList>
            <person name="Liu F."/>
            <person name="Ma R."/>
            <person name="Tay C.Y.A."/>
            <person name="Octavia S."/>
            <person name="Lan R."/>
            <person name="Chung H.K.L."/>
            <person name="Riordan S.M."/>
            <person name="Grimm M.C."/>
            <person name="Leong R.W."/>
            <person name="Tanaka M.M."/>
            <person name="Connor S."/>
            <person name="Zhang L."/>
        </authorList>
    </citation>
    <scope>NUCLEOTIDE SEQUENCE [LARGE SCALE GENOMIC DNA]</scope>
    <source>
        <strain evidence="2 3">P10CDO-S2</strain>
    </source>
</reference>
<evidence type="ECO:0000313" key="2">
    <source>
        <dbReference type="EMBL" id="QPH84836.1"/>
    </source>
</evidence>
<dbReference type="RefSeq" id="WP_107793512.1">
    <property type="nucleotide sequence ID" value="NZ_CP049274.1"/>
</dbReference>
<protein>
    <submittedName>
        <fullName evidence="2">Uncharacterized protein</fullName>
    </submittedName>
</protein>
<sequence length="82" mass="9262">MTIEELDEKIKKQQTQIDELKNEVLSYESSFGDINNAINTLSSRISDIENNGIKMAVGGLQEEVNLQKLKINKLDRARKGLV</sequence>
<keyword evidence="1" id="KW-0175">Coiled coil</keyword>
<gene>
    <name evidence="2" type="ORF">CVT06_07000</name>
</gene>